<dbReference type="PANTHER" id="PTHR13028">
    <property type="entry name" value="RRNA PROCESSING PROTEIN EBNA1-BINDING PROTEIN-RELATED"/>
    <property type="match status" value="1"/>
</dbReference>
<sequence length="309" mass="34336">MSDSDSEYEQGVTLEDLEGSDTEMLSGDEESPVDILTTQRVTINNEPALKRLHEQIALPSKIPWSETQSITSTQAINIADPDDDLTREVAFYNQALEAAVLGRERIKKEGGVFERPGDYFAEMIKSDEHMAKIRQKLLDENASIQASERAKAQRDLKKFGKKVQAEKRLEREKAKADALEKINTLKKKRQGNNGSTGKDEDDFDVALASDDEEMKAYKSAGVNAVQKGGNKRKASSTPDSRNKRLKKDQKFGFGGKKRHMKSNTADSSADISGFSTKRNKSTSFKSGHKATKPGAKKRPGKARRQNGRK</sequence>
<comment type="similarity">
    <text evidence="2">Belongs to the EBP2 family.</text>
</comment>
<dbReference type="STRING" id="64571.A0A1Y2GYV1"/>
<dbReference type="GO" id="GO:0006364">
    <property type="term" value="P:rRNA processing"/>
    <property type="evidence" value="ECO:0007669"/>
    <property type="project" value="TreeGrafter"/>
</dbReference>
<comment type="caution">
    <text evidence="7">The sequence shown here is derived from an EMBL/GenBank/DDBJ whole genome shotgun (WGS) entry which is preliminary data.</text>
</comment>
<dbReference type="OrthoDB" id="443772at2759"/>
<organism evidence="7 8">
    <name type="scientific">Lobosporangium transversale</name>
    <dbReference type="NCBI Taxonomy" id="64571"/>
    <lineage>
        <taxon>Eukaryota</taxon>
        <taxon>Fungi</taxon>
        <taxon>Fungi incertae sedis</taxon>
        <taxon>Mucoromycota</taxon>
        <taxon>Mortierellomycotina</taxon>
        <taxon>Mortierellomycetes</taxon>
        <taxon>Mortierellales</taxon>
        <taxon>Mortierellaceae</taxon>
        <taxon>Lobosporangium</taxon>
    </lineage>
</organism>
<dbReference type="Pfam" id="PF05890">
    <property type="entry name" value="Ebp2"/>
    <property type="match status" value="1"/>
</dbReference>
<evidence type="ECO:0000256" key="3">
    <source>
        <dbReference type="ARBA" id="ARBA00022517"/>
    </source>
</evidence>
<gene>
    <name evidence="7" type="ORF">BCR41DRAFT_332348</name>
</gene>
<dbReference type="PANTHER" id="PTHR13028:SF0">
    <property type="entry name" value="RRNA-PROCESSING PROTEIN EBP2-RELATED"/>
    <property type="match status" value="1"/>
</dbReference>
<feature type="compositionally biased region" description="Acidic residues" evidence="6">
    <location>
        <begin position="199"/>
        <end position="213"/>
    </location>
</feature>
<dbReference type="Proteomes" id="UP000193648">
    <property type="component" value="Unassembled WGS sequence"/>
</dbReference>
<feature type="compositionally biased region" description="Acidic residues" evidence="6">
    <location>
        <begin position="15"/>
        <end position="32"/>
    </location>
</feature>
<feature type="region of interest" description="Disordered" evidence="6">
    <location>
        <begin position="1"/>
        <end position="33"/>
    </location>
</feature>
<proteinExistence type="inferred from homology"/>
<evidence type="ECO:0000256" key="6">
    <source>
        <dbReference type="SAM" id="MobiDB-lite"/>
    </source>
</evidence>
<feature type="compositionally biased region" description="Polar residues" evidence="6">
    <location>
        <begin position="262"/>
        <end position="285"/>
    </location>
</feature>
<dbReference type="EMBL" id="MCFF01000005">
    <property type="protein sequence ID" value="ORZ26984.1"/>
    <property type="molecule type" value="Genomic_DNA"/>
</dbReference>
<dbReference type="RefSeq" id="XP_021884731.1">
    <property type="nucleotide sequence ID" value="XM_022021848.1"/>
</dbReference>
<name>A0A1Y2GYV1_9FUNG</name>
<evidence type="ECO:0000256" key="4">
    <source>
        <dbReference type="ARBA" id="ARBA00023054"/>
    </source>
</evidence>
<feature type="region of interest" description="Disordered" evidence="6">
    <location>
        <begin position="185"/>
        <end position="309"/>
    </location>
</feature>
<dbReference type="GO" id="GO:0030687">
    <property type="term" value="C:preribosome, large subunit precursor"/>
    <property type="evidence" value="ECO:0007669"/>
    <property type="project" value="TreeGrafter"/>
</dbReference>
<dbReference type="GeneID" id="33563692"/>
<protein>
    <submittedName>
        <fullName evidence="7">Eukaryotic rRNA processing</fullName>
    </submittedName>
</protein>
<evidence type="ECO:0000313" key="7">
    <source>
        <dbReference type="EMBL" id="ORZ26984.1"/>
    </source>
</evidence>
<evidence type="ECO:0000256" key="1">
    <source>
        <dbReference type="ARBA" id="ARBA00004604"/>
    </source>
</evidence>
<dbReference type="GO" id="GO:0034399">
    <property type="term" value="C:nuclear periphery"/>
    <property type="evidence" value="ECO:0007669"/>
    <property type="project" value="TreeGrafter"/>
</dbReference>
<feature type="compositionally biased region" description="Basic residues" evidence="6">
    <location>
        <begin position="286"/>
        <end position="309"/>
    </location>
</feature>
<evidence type="ECO:0000313" key="8">
    <source>
        <dbReference type="Proteomes" id="UP000193648"/>
    </source>
</evidence>
<dbReference type="GO" id="GO:0042273">
    <property type="term" value="P:ribosomal large subunit biogenesis"/>
    <property type="evidence" value="ECO:0007669"/>
    <property type="project" value="EnsemblFungi"/>
</dbReference>
<dbReference type="InParanoid" id="A0A1Y2GYV1"/>
<reference evidence="7 8" key="1">
    <citation type="submission" date="2016-07" db="EMBL/GenBank/DDBJ databases">
        <title>Pervasive Adenine N6-methylation of Active Genes in Fungi.</title>
        <authorList>
            <consortium name="DOE Joint Genome Institute"/>
            <person name="Mondo S.J."/>
            <person name="Dannebaum R.O."/>
            <person name="Kuo R.C."/>
            <person name="Labutti K."/>
            <person name="Haridas S."/>
            <person name="Kuo A."/>
            <person name="Salamov A."/>
            <person name="Ahrendt S.R."/>
            <person name="Lipzen A."/>
            <person name="Sullivan W."/>
            <person name="Andreopoulos W.B."/>
            <person name="Clum A."/>
            <person name="Lindquist E."/>
            <person name="Daum C."/>
            <person name="Ramamoorthy G.K."/>
            <person name="Gryganskyi A."/>
            <person name="Culley D."/>
            <person name="Magnuson J.K."/>
            <person name="James T.Y."/>
            <person name="O'Malley M.A."/>
            <person name="Stajich J.E."/>
            <person name="Spatafora J.W."/>
            <person name="Visel A."/>
            <person name="Grigoriev I.V."/>
        </authorList>
    </citation>
    <scope>NUCLEOTIDE SEQUENCE [LARGE SCALE GENOMIC DNA]</scope>
    <source>
        <strain evidence="7 8">NRRL 3116</strain>
    </source>
</reference>
<dbReference type="FunCoup" id="A0A1Y2GYV1">
    <property type="interactions" value="555"/>
</dbReference>
<dbReference type="InterPro" id="IPR008610">
    <property type="entry name" value="Ebp2"/>
</dbReference>
<keyword evidence="4" id="KW-0175">Coiled coil</keyword>
<dbReference type="GO" id="GO:0005730">
    <property type="term" value="C:nucleolus"/>
    <property type="evidence" value="ECO:0007669"/>
    <property type="project" value="UniProtKB-SubCell"/>
</dbReference>
<accession>A0A1Y2GYV1</accession>
<dbReference type="AlphaFoldDB" id="A0A1Y2GYV1"/>
<keyword evidence="3" id="KW-0690">Ribosome biogenesis</keyword>
<keyword evidence="8" id="KW-1185">Reference proteome</keyword>
<comment type="subcellular location">
    <subcellularLocation>
        <location evidence="1">Nucleus</location>
        <location evidence="1">Nucleolus</location>
    </subcellularLocation>
</comment>
<evidence type="ECO:0000256" key="2">
    <source>
        <dbReference type="ARBA" id="ARBA00007336"/>
    </source>
</evidence>
<keyword evidence="5" id="KW-0539">Nucleus</keyword>
<evidence type="ECO:0000256" key="5">
    <source>
        <dbReference type="ARBA" id="ARBA00023242"/>
    </source>
</evidence>